<evidence type="ECO:0008006" key="4">
    <source>
        <dbReference type="Google" id="ProtNLM"/>
    </source>
</evidence>
<reference evidence="2" key="1">
    <citation type="submission" date="2024-05" db="EMBL/GenBank/DDBJ databases">
        <title>Whole genome shotgun sequence of Streptomyces hygroscopicus NBRC 113678.</title>
        <authorList>
            <person name="Komaki H."/>
            <person name="Tamura T."/>
        </authorList>
    </citation>
    <scope>NUCLEOTIDE SEQUENCE</scope>
    <source>
        <strain evidence="2">N11-34</strain>
    </source>
</reference>
<protein>
    <recommendedName>
        <fullName evidence="4">Transposase</fullName>
    </recommendedName>
</protein>
<feature type="region of interest" description="Disordered" evidence="1">
    <location>
        <begin position="35"/>
        <end position="60"/>
    </location>
</feature>
<accession>A0ABQ3U901</accession>
<keyword evidence="3" id="KW-1185">Reference proteome</keyword>
<proteinExistence type="predicted"/>
<organism evidence="2 3">
    <name type="scientific">Streptomyces hygroscopicus</name>
    <dbReference type="NCBI Taxonomy" id="1912"/>
    <lineage>
        <taxon>Bacteria</taxon>
        <taxon>Bacillati</taxon>
        <taxon>Actinomycetota</taxon>
        <taxon>Actinomycetes</taxon>
        <taxon>Kitasatosporales</taxon>
        <taxon>Streptomycetaceae</taxon>
        <taxon>Streptomyces</taxon>
        <taxon>Streptomyces violaceusniger group</taxon>
    </lineage>
</organism>
<name>A0ABQ3U901_STRHY</name>
<dbReference type="EMBL" id="BNEK01000005">
    <property type="protein sequence ID" value="GHJ32087.1"/>
    <property type="molecule type" value="Genomic_DNA"/>
</dbReference>
<gene>
    <name evidence="2" type="ORF">TPA0910_65200</name>
</gene>
<sequence length="108" mass="11337">MVSGGVGCRHTGHPGQRPTRTTGFRELVTMPVVAPPRVNPEGSRAMNTSPATTAPAVEREWREANRGYGGGRLRARAYDVACAAGLSTCRHQVRKPVAAIVAAAQSAS</sequence>
<feature type="region of interest" description="Disordered" evidence="1">
    <location>
        <begin position="1"/>
        <end position="23"/>
    </location>
</feature>
<comment type="caution">
    <text evidence="2">The sequence shown here is derived from an EMBL/GenBank/DDBJ whole genome shotgun (WGS) entry which is preliminary data.</text>
</comment>
<dbReference type="Proteomes" id="UP001054854">
    <property type="component" value="Unassembled WGS sequence"/>
</dbReference>
<evidence type="ECO:0000313" key="3">
    <source>
        <dbReference type="Proteomes" id="UP001054854"/>
    </source>
</evidence>
<evidence type="ECO:0000256" key="1">
    <source>
        <dbReference type="SAM" id="MobiDB-lite"/>
    </source>
</evidence>
<evidence type="ECO:0000313" key="2">
    <source>
        <dbReference type="EMBL" id="GHJ32087.1"/>
    </source>
</evidence>